<keyword evidence="2 11" id="KW-1003">Cell membrane</keyword>
<name>A0ABX3A5L3_9GAMM</name>
<keyword evidence="4 11" id="KW-0812">Transmembrane</keyword>
<evidence type="ECO:0000256" key="3">
    <source>
        <dbReference type="ARBA" id="ARBA00022538"/>
    </source>
</evidence>
<evidence type="ECO:0000256" key="1">
    <source>
        <dbReference type="ARBA" id="ARBA00022448"/>
    </source>
</evidence>
<dbReference type="RefSeq" id="WP_069313626.1">
    <property type="nucleotide sequence ID" value="NZ_MDTU01000001.1"/>
</dbReference>
<evidence type="ECO:0000313" key="12">
    <source>
        <dbReference type="EMBL" id="ODN43830.1"/>
    </source>
</evidence>
<keyword evidence="9 11" id="KW-0406">Ion transport</keyword>
<proteinExistence type="inferred from homology"/>
<sequence length="194" mass="21189">MFATFRSASVLLLLMTLTLGLLYPGLITLIGQALFPFQANGSILYKDNEAIGSALIAQPFSKAQYFHPRPSSIDYQPMPSSGSNLGPTNENLIKQVETRQHAYLNNNPGVKNTPIDAVTTSGSGIDPDISLANAYAQAARIASVRHKSIDQINQLIKQYTVHRQLGFLGEPHVNVLELNLALDHTQAAKQKNKH</sequence>
<evidence type="ECO:0000256" key="10">
    <source>
        <dbReference type="ARBA" id="ARBA00023136"/>
    </source>
</evidence>
<evidence type="ECO:0000256" key="6">
    <source>
        <dbReference type="ARBA" id="ARBA00022840"/>
    </source>
</evidence>
<keyword evidence="3 11" id="KW-0633">Potassium transport</keyword>
<accession>A0ABX3A5L3</accession>
<gene>
    <name evidence="11" type="primary">kdpC</name>
    <name evidence="12" type="ORF">BGC07_14170</name>
</gene>
<dbReference type="HAMAP" id="MF_00276">
    <property type="entry name" value="KdpC"/>
    <property type="match status" value="1"/>
</dbReference>
<dbReference type="Pfam" id="PF02669">
    <property type="entry name" value="KdpC"/>
    <property type="match status" value="1"/>
</dbReference>
<comment type="similarity">
    <text evidence="11">Belongs to the KdpC family.</text>
</comment>
<dbReference type="EMBL" id="MDTU01000001">
    <property type="protein sequence ID" value="ODN43830.1"/>
    <property type="molecule type" value="Genomic_DNA"/>
</dbReference>
<evidence type="ECO:0000256" key="8">
    <source>
        <dbReference type="ARBA" id="ARBA00022989"/>
    </source>
</evidence>
<reference evidence="12 13" key="1">
    <citation type="submission" date="2016-08" db="EMBL/GenBank/DDBJ databases">
        <title>Draft genome sequence of Candidatus Piscirickettsia litoralis, from seawater.</title>
        <authorList>
            <person name="Wan X."/>
            <person name="Lee A.J."/>
            <person name="Hou S."/>
            <person name="Donachie S.P."/>
        </authorList>
    </citation>
    <scope>NUCLEOTIDE SEQUENCE [LARGE SCALE GENOMIC DNA]</scope>
    <source>
        <strain evidence="12 13">Y2</strain>
    </source>
</reference>
<comment type="function">
    <text evidence="11">Part of the high-affinity ATP-driven potassium transport (or Kdp) system, which catalyzes the hydrolysis of ATP coupled with the electrogenic transport of potassium into the cytoplasm. This subunit acts as a catalytic chaperone that increases the ATP-binding affinity of the ATP-hydrolyzing subunit KdpB by the formation of a transient KdpB/KdpC/ATP ternary complex.</text>
</comment>
<keyword evidence="13" id="KW-1185">Reference proteome</keyword>
<dbReference type="PANTHER" id="PTHR30042:SF2">
    <property type="entry name" value="POTASSIUM-TRANSPORTING ATPASE KDPC SUBUNIT"/>
    <property type="match status" value="1"/>
</dbReference>
<evidence type="ECO:0000256" key="4">
    <source>
        <dbReference type="ARBA" id="ARBA00022692"/>
    </source>
</evidence>
<keyword evidence="10 11" id="KW-0472">Membrane</keyword>
<evidence type="ECO:0000256" key="11">
    <source>
        <dbReference type="HAMAP-Rule" id="MF_00276"/>
    </source>
</evidence>
<evidence type="ECO:0000256" key="2">
    <source>
        <dbReference type="ARBA" id="ARBA00022475"/>
    </source>
</evidence>
<evidence type="ECO:0000256" key="7">
    <source>
        <dbReference type="ARBA" id="ARBA00022958"/>
    </source>
</evidence>
<dbReference type="InterPro" id="IPR003820">
    <property type="entry name" value="KdpC"/>
</dbReference>
<evidence type="ECO:0000313" key="13">
    <source>
        <dbReference type="Proteomes" id="UP000094329"/>
    </source>
</evidence>
<protein>
    <recommendedName>
        <fullName evidence="11">Potassium-transporting ATPase KdpC subunit</fullName>
    </recommendedName>
    <alternativeName>
        <fullName evidence="11">ATP phosphohydrolase [potassium-transporting] C chain</fullName>
    </alternativeName>
    <alternativeName>
        <fullName evidence="11">Potassium-binding and translocating subunit C</fullName>
    </alternativeName>
    <alternativeName>
        <fullName evidence="11">Potassium-translocating ATPase C chain</fullName>
    </alternativeName>
</protein>
<keyword evidence="8 11" id="KW-1133">Transmembrane helix</keyword>
<keyword evidence="1 11" id="KW-0813">Transport</keyword>
<dbReference type="Proteomes" id="UP000094329">
    <property type="component" value="Unassembled WGS sequence"/>
</dbReference>
<evidence type="ECO:0000256" key="5">
    <source>
        <dbReference type="ARBA" id="ARBA00022741"/>
    </source>
</evidence>
<dbReference type="PANTHER" id="PTHR30042">
    <property type="entry name" value="POTASSIUM-TRANSPORTING ATPASE C CHAIN"/>
    <property type="match status" value="1"/>
</dbReference>
<dbReference type="NCBIfam" id="TIGR00681">
    <property type="entry name" value="kdpC"/>
    <property type="match status" value="1"/>
</dbReference>
<comment type="subcellular location">
    <subcellularLocation>
        <location evidence="11">Cell membrane</location>
        <topology evidence="11">Single-pass membrane protein</topology>
    </subcellularLocation>
</comment>
<keyword evidence="7 11" id="KW-0630">Potassium</keyword>
<dbReference type="NCBIfam" id="NF001454">
    <property type="entry name" value="PRK00315.1"/>
    <property type="match status" value="1"/>
</dbReference>
<evidence type="ECO:0000256" key="9">
    <source>
        <dbReference type="ARBA" id="ARBA00023065"/>
    </source>
</evidence>
<keyword evidence="5 11" id="KW-0547">Nucleotide-binding</keyword>
<organism evidence="12 13">
    <name type="scientific">Piscirickettsia litoralis</name>
    <dbReference type="NCBI Taxonomy" id="1891921"/>
    <lineage>
        <taxon>Bacteria</taxon>
        <taxon>Pseudomonadati</taxon>
        <taxon>Pseudomonadota</taxon>
        <taxon>Gammaproteobacteria</taxon>
        <taxon>Thiotrichales</taxon>
        <taxon>Piscirickettsiaceae</taxon>
        <taxon>Piscirickettsia</taxon>
    </lineage>
</organism>
<comment type="caution">
    <text evidence="12">The sequence shown here is derived from an EMBL/GenBank/DDBJ whole genome shotgun (WGS) entry which is preliminary data.</text>
</comment>
<keyword evidence="6 11" id="KW-0067">ATP-binding</keyword>
<comment type="subunit">
    <text evidence="11">The system is composed of three essential subunits: KdpA, KdpB and KdpC.</text>
</comment>
<dbReference type="PIRSF" id="PIRSF001296">
    <property type="entry name" value="K_ATPase_KdpC"/>
    <property type="match status" value="1"/>
</dbReference>